<keyword evidence="3" id="KW-1185">Reference proteome</keyword>
<keyword evidence="1" id="KW-0812">Transmembrane</keyword>
<feature type="transmembrane region" description="Helical" evidence="1">
    <location>
        <begin position="38"/>
        <end position="58"/>
    </location>
</feature>
<evidence type="ECO:0000313" key="3">
    <source>
        <dbReference type="Proteomes" id="UP000580910"/>
    </source>
</evidence>
<gene>
    <name evidence="2" type="ORF">FB382_001301</name>
</gene>
<comment type="caution">
    <text evidence="2">The sequence shown here is derived from an EMBL/GenBank/DDBJ whole genome shotgun (WGS) entry which is preliminary data.</text>
</comment>
<proteinExistence type="predicted"/>
<evidence type="ECO:0000313" key="2">
    <source>
        <dbReference type="EMBL" id="MBA8803010.1"/>
    </source>
</evidence>
<dbReference type="RefSeq" id="WP_182537771.1">
    <property type="nucleotide sequence ID" value="NZ_JACGXA010000001.1"/>
</dbReference>
<feature type="transmembrane region" description="Helical" evidence="1">
    <location>
        <begin position="12"/>
        <end position="31"/>
    </location>
</feature>
<dbReference type="EMBL" id="JACGXA010000001">
    <property type="protein sequence ID" value="MBA8803010.1"/>
    <property type="molecule type" value="Genomic_DNA"/>
</dbReference>
<dbReference type="Proteomes" id="UP000580910">
    <property type="component" value="Unassembled WGS sequence"/>
</dbReference>
<accession>A0A7W3P8U7</accession>
<organism evidence="2 3">
    <name type="scientific">Nocardioides ginsengisegetis</name>
    <dbReference type="NCBI Taxonomy" id="661491"/>
    <lineage>
        <taxon>Bacteria</taxon>
        <taxon>Bacillati</taxon>
        <taxon>Actinomycetota</taxon>
        <taxon>Actinomycetes</taxon>
        <taxon>Propionibacteriales</taxon>
        <taxon>Nocardioidaceae</taxon>
        <taxon>Nocardioides</taxon>
    </lineage>
</organism>
<evidence type="ECO:0000256" key="1">
    <source>
        <dbReference type="SAM" id="Phobius"/>
    </source>
</evidence>
<protein>
    <submittedName>
        <fullName evidence="2">Putative membrane protein YccC</fullName>
    </submittedName>
</protein>
<dbReference type="AlphaFoldDB" id="A0A7W3P8U7"/>
<sequence length="87" mass="8691">MIQPLHVVGSRPAGPTAGSLLGLVAGSLVFAAWFNDHLLGIAVAGVFVGLIACVLAGAPGWERFGAALLVGTAVAASGWWVVFHLGG</sequence>
<feature type="transmembrane region" description="Helical" evidence="1">
    <location>
        <begin position="64"/>
        <end position="83"/>
    </location>
</feature>
<reference evidence="2 3" key="1">
    <citation type="submission" date="2020-07" db="EMBL/GenBank/DDBJ databases">
        <title>Sequencing the genomes of 1000 actinobacteria strains.</title>
        <authorList>
            <person name="Klenk H.-P."/>
        </authorList>
    </citation>
    <scope>NUCLEOTIDE SEQUENCE [LARGE SCALE GENOMIC DNA]</scope>
    <source>
        <strain evidence="2 3">DSM 21349</strain>
    </source>
</reference>
<name>A0A7W3P8U7_9ACTN</name>
<keyword evidence="1" id="KW-1133">Transmembrane helix</keyword>
<keyword evidence="1" id="KW-0472">Membrane</keyword>